<dbReference type="PANTHER" id="PTHR21192">
    <property type="entry name" value="NUCLEAR PROTEIN E3-3"/>
    <property type="match status" value="1"/>
</dbReference>
<sequence length="124" mass="13184">MRMDKEKTDGPMISAIGHGGFRVDDGYYTALLITPSRADGWTPPPFEALGADDVASVLALSPKPEFLLLGTGSQLRQPAAAFRRAVEAQGVGIEAMDSRAAARAWAVLRGEGRWIAAALYPLEG</sequence>
<dbReference type="Pfam" id="PF04430">
    <property type="entry name" value="DUF498"/>
    <property type="match status" value="1"/>
</dbReference>
<dbReference type="InterPro" id="IPR036748">
    <property type="entry name" value="MTH938-like_sf"/>
</dbReference>
<keyword evidence="2" id="KW-1185">Reference proteome</keyword>
<comment type="caution">
    <text evidence="1">The sequence shown here is derived from an EMBL/GenBank/DDBJ whole genome shotgun (WGS) entry which is preliminary data.</text>
</comment>
<dbReference type="AlphaFoldDB" id="A0A2T4YPV9"/>
<evidence type="ECO:0000313" key="2">
    <source>
        <dbReference type="Proteomes" id="UP000240996"/>
    </source>
</evidence>
<dbReference type="SUPFAM" id="SSF64076">
    <property type="entry name" value="MTH938-like"/>
    <property type="match status" value="1"/>
</dbReference>
<protein>
    <submittedName>
        <fullName evidence="1">Uncharacterized protein</fullName>
    </submittedName>
</protein>
<organism evidence="1 2">
    <name type="scientific">Sphingomonas aerolata</name>
    <dbReference type="NCBI Taxonomy" id="185951"/>
    <lineage>
        <taxon>Bacteria</taxon>
        <taxon>Pseudomonadati</taxon>
        <taxon>Pseudomonadota</taxon>
        <taxon>Alphaproteobacteria</taxon>
        <taxon>Sphingomonadales</taxon>
        <taxon>Sphingomonadaceae</taxon>
        <taxon>Sphingomonas</taxon>
    </lineage>
</organism>
<dbReference type="EMBL" id="PZZN01000002">
    <property type="protein sequence ID" value="PTM45560.1"/>
    <property type="molecule type" value="Genomic_DNA"/>
</dbReference>
<dbReference type="InterPro" id="IPR007523">
    <property type="entry name" value="NDUFAF3/AAMDC"/>
</dbReference>
<reference evidence="1 2" key="1">
    <citation type="submission" date="2018-04" db="EMBL/GenBank/DDBJ databases">
        <title>Genomic Encyclopedia of Type Strains, Phase III (KMG-III): the genomes of soil and plant-associated and newly described type strains.</title>
        <authorList>
            <person name="Whitman W."/>
        </authorList>
    </citation>
    <scope>NUCLEOTIDE SEQUENCE [LARGE SCALE GENOMIC DNA]</scope>
    <source>
        <strain evidence="1 2">NW12</strain>
    </source>
</reference>
<gene>
    <name evidence="1" type="ORF">C8J24_1784</name>
</gene>
<proteinExistence type="predicted"/>
<name>A0A2T4YPV9_9SPHN</name>
<evidence type="ECO:0000313" key="1">
    <source>
        <dbReference type="EMBL" id="PTM45560.1"/>
    </source>
</evidence>
<dbReference type="PANTHER" id="PTHR21192:SF2">
    <property type="entry name" value="NADH DEHYDROGENASE [UBIQUINONE] 1 ALPHA SUBCOMPLEX ASSEMBLY FACTOR 3"/>
    <property type="match status" value="1"/>
</dbReference>
<dbReference type="Gene3D" id="3.40.1230.10">
    <property type="entry name" value="MTH938-like"/>
    <property type="match status" value="1"/>
</dbReference>
<accession>A0A2T4YPV9</accession>
<dbReference type="Proteomes" id="UP000240996">
    <property type="component" value="Unassembled WGS sequence"/>
</dbReference>